<dbReference type="Proteomes" id="UP001292913">
    <property type="component" value="Unassembled WGS sequence"/>
</dbReference>
<evidence type="ECO:0000313" key="1">
    <source>
        <dbReference type="EMBL" id="MDY7259375.1"/>
    </source>
</evidence>
<reference evidence="1 2" key="1">
    <citation type="submission" date="2023-04" db="EMBL/GenBank/DDBJ databases">
        <title>Bacteroides pacosi sp. nov., isolated from the fecal material of an alpaca.</title>
        <authorList>
            <person name="Miller S."/>
            <person name="Hendry M."/>
            <person name="King J."/>
            <person name="Sankaranarayanan K."/>
            <person name="Lawson P.A."/>
        </authorList>
    </citation>
    <scope>NUCLEOTIDE SEQUENCE [LARGE SCALE GENOMIC DNA]</scope>
    <source>
        <strain evidence="1 2">A2-P53</strain>
    </source>
</reference>
<dbReference type="Pfam" id="PF16162">
    <property type="entry name" value="KwaB"/>
    <property type="match status" value="1"/>
</dbReference>
<gene>
    <name evidence="1" type="ORF">QHG74_16820</name>
</gene>
<dbReference type="InterPro" id="IPR032359">
    <property type="entry name" value="KwaB-like"/>
</dbReference>
<sequence>MILEDLLERLEDIEVSDTYLYFITRVLKHNQKKNSKVLDKYLFKVYQVDINDEIRNHLYSLTQEQLSYLINKKTEVHEYDVIADDTQHLFTYSMTNKVMSFADVVNNQLKAIPPKITSLEEIIENEELWAYCVGFQNQDEDNIFTFRKILAGKVAIDEKDSNNRKWIPKALRTVFNTKSQKLELIQGETVNLDKQVDCLYYNDIFYIAKKTQFEQIVGLEEEYKKQAKEVLTQLEETKMITGLEIINQQIESNPSIHKKLVRLTKIGNYKGIDTKAINKMQRICKKYGNQLNVKDGKLHIESENDIDLTLKMLADYYKKGEVSGKAYGTYAGKEIKEVKPIEK</sequence>
<organism evidence="1 2">
    <name type="scientific">Bacteroides vicugnae</name>
    <dbReference type="NCBI Taxonomy" id="3037989"/>
    <lineage>
        <taxon>Bacteria</taxon>
        <taxon>Pseudomonadati</taxon>
        <taxon>Bacteroidota</taxon>
        <taxon>Bacteroidia</taxon>
        <taxon>Bacteroidales</taxon>
        <taxon>Bacteroidaceae</taxon>
        <taxon>Bacteroides</taxon>
    </lineage>
</organism>
<dbReference type="EMBL" id="JARZAK010000011">
    <property type="protein sequence ID" value="MDY7259375.1"/>
    <property type="molecule type" value="Genomic_DNA"/>
</dbReference>
<dbReference type="RefSeq" id="WP_052431645.1">
    <property type="nucleotide sequence ID" value="NZ_JARZAK010000011.1"/>
</dbReference>
<name>A0ABU5HTN8_9BACE</name>
<evidence type="ECO:0000313" key="2">
    <source>
        <dbReference type="Proteomes" id="UP001292913"/>
    </source>
</evidence>
<comment type="caution">
    <text evidence="1">The sequence shown here is derived from an EMBL/GenBank/DDBJ whole genome shotgun (WGS) entry which is preliminary data.</text>
</comment>
<proteinExistence type="predicted"/>
<accession>A0ABU5HTN8</accession>
<protein>
    <submittedName>
        <fullName evidence="1">DUF4868 domain-containing protein</fullName>
    </submittedName>
</protein>
<keyword evidence="2" id="KW-1185">Reference proteome</keyword>